<sequence>MSEPYADLTFRTLEPGDEGADAALLRGWLEGLARGFHDGRNDQAEFDRWRKHAGRDGAVVRGAWPTARVADGTLPVGTFASWAGELNVGGGRTLGLHMISDVTVAPTHRRQGLLRRLMTEDLDHAVAQGRPVAALTATEGSIYGRFGFGPAVRGRRVEIDTGPRFGLRDLDDPGSLEMAEPTEAWPHVRAVFERHLGRTRGAVSRPSFYEMFLTGEYDWDKGAPDKMLRAVLHLDPAGAVDGYALFKHNGDHRKDAAVELVDLAADTTTAYLRLWRFVADIDLVEKVRWGRSPLLDVLEVALVDPRVVTTTALHDTLWVRVLDLPVALEARPWSADGDVVLEVDDDLGHTAGRWRVTTSAGAATVRRTDDAADVRLSAETLGHLYLGDVDVAPLAAVGRVTGAAAGTFAAMADGGPTPWCTTGF</sequence>
<dbReference type="Gene3D" id="3.40.630.30">
    <property type="match status" value="2"/>
</dbReference>
<dbReference type="AlphaFoldDB" id="A0A7Y9JQZ7"/>
<dbReference type="InterPro" id="IPR051554">
    <property type="entry name" value="Acetyltransferase_Eis"/>
</dbReference>
<reference evidence="6 7" key="1">
    <citation type="submission" date="2020-07" db="EMBL/GenBank/DDBJ databases">
        <title>Sequencing the genomes of 1000 actinobacteria strains.</title>
        <authorList>
            <person name="Klenk H.-P."/>
        </authorList>
    </citation>
    <scope>NUCLEOTIDE SEQUENCE [LARGE SCALE GENOMIC DNA]</scope>
    <source>
        <strain evidence="6 7">DSM 18965</strain>
    </source>
</reference>
<dbReference type="GO" id="GO:0030649">
    <property type="term" value="P:aminoglycoside antibiotic catabolic process"/>
    <property type="evidence" value="ECO:0007669"/>
    <property type="project" value="TreeGrafter"/>
</dbReference>
<evidence type="ECO:0000256" key="2">
    <source>
        <dbReference type="ARBA" id="ARBA00022679"/>
    </source>
</evidence>
<protein>
    <submittedName>
        <fullName evidence="6">Putative acetyltransferase</fullName>
    </submittedName>
</protein>
<dbReference type="GO" id="GO:0034069">
    <property type="term" value="F:aminoglycoside N-acetyltransferase activity"/>
    <property type="evidence" value="ECO:0007669"/>
    <property type="project" value="TreeGrafter"/>
</dbReference>
<comment type="similarity">
    <text evidence="1 4">Belongs to the acetyltransferase Eis family.</text>
</comment>
<dbReference type="PANTHER" id="PTHR37817:SF1">
    <property type="entry name" value="N-ACETYLTRANSFERASE EIS"/>
    <property type="match status" value="1"/>
</dbReference>
<keyword evidence="2 4" id="KW-0808">Transferase</keyword>
<evidence type="ECO:0000313" key="6">
    <source>
        <dbReference type="EMBL" id="NYD56214.1"/>
    </source>
</evidence>
<accession>A0A7Y9JQZ7</accession>
<dbReference type="Proteomes" id="UP000516957">
    <property type="component" value="Unassembled WGS sequence"/>
</dbReference>
<evidence type="ECO:0000259" key="5">
    <source>
        <dbReference type="PROSITE" id="PS51186"/>
    </source>
</evidence>
<feature type="binding site" evidence="4">
    <location>
        <begin position="110"/>
        <end position="115"/>
    </location>
    <ligand>
        <name>acetyl-CoA</name>
        <dbReference type="ChEBI" id="CHEBI:57288"/>
    </ligand>
</feature>
<dbReference type="Pfam" id="PF13527">
    <property type="entry name" value="Acetyltransf_9"/>
    <property type="match status" value="1"/>
</dbReference>
<dbReference type="PROSITE" id="PS51186">
    <property type="entry name" value="GNAT"/>
    <property type="match status" value="1"/>
</dbReference>
<dbReference type="Pfam" id="PF13530">
    <property type="entry name" value="SCP2_2"/>
    <property type="match status" value="1"/>
</dbReference>
<dbReference type="Gene3D" id="3.30.1050.10">
    <property type="entry name" value="SCP2 sterol-binding domain"/>
    <property type="match status" value="1"/>
</dbReference>
<name>A0A7Y9JQZ7_9ACTN</name>
<evidence type="ECO:0000256" key="3">
    <source>
        <dbReference type="ARBA" id="ARBA00023315"/>
    </source>
</evidence>
<feature type="binding site" evidence="4">
    <location>
        <begin position="138"/>
        <end position="139"/>
    </location>
    <ligand>
        <name>acetyl-CoA</name>
        <dbReference type="ChEBI" id="CHEBI:57288"/>
    </ligand>
</feature>
<dbReference type="SUPFAM" id="SSF55729">
    <property type="entry name" value="Acyl-CoA N-acyltransferases (Nat)"/>
    <property type="match status" value="1"/>
</dbReference>
<feature type="active site" description="Proton acceptor; via carboxylate" evidence="4">
    <location>
        <position position="424"/>
    </location>
</feature>
<gene>
    <name evidence="6" type="ORF">BKA08_000452</name>
</gene>
<dbReference type="InterPro" id="IPR022902">
    <property type="entry name" value="NAcTrfase_Eis"/>
</dbReference>
<feature type="domain" description="N-acetyltransferase" evidence="5">
    <location>
        <begin position="8"/>
        <end position="183"/>
    </location>
</feature>
<comment type="caution">
    <text evidence="6">The sequence shown here is derived from an EMBL/GenBank/DDBJ whole genome shotgun (WGS) entry which is preliminary data.</text>
</comment>
<dbReference type="RefSeq" id="WP_179614150.1">
    <property type="nucleotide sequence ID" value="NZ_CP059163.1"/>
</dbReference>
<keyword evidence="7" id="KW-1185">Reference proteome</keyword>
<evidence type="ECO:0000313" key="7">
    <source>
        <dbReference type="Proteomes" id="UP000516957"/>
    </source>
</evidence>
<feature type="active site" description="Proton donor" evidence="4">
    <location>
        <position position="143"/>
    </location>
</feature>
<proteinExistence type="inferred from homology"/>
<keyword evidence="3 4" id="KW-0012">Acyltransferase</keyword>
<dbReference type="NCBIfam" id="NF002367">
    <property type="entry name" value="PRK01346.1-4"/>
    <property type="match status" value="1"/>
</dbReference>
<dbReference type="InterPro" id="IPR000182">
    <property type="entry name" value="GNAT_dom"/>
</dbReference>
<evidence type="ECO:0000256" key="1">
    <source>
        <dbReference type="ARBA" id="ARBA00009213"/>
    </source>
</evidence>
<dbReference type="EMBL" id="JACCBE010000001">
    <property type="protein sequence ID" value="NYD56214.1"/>
    <property type="molecule type" value="Genomic_DNA"/>
</dbReference>
<dbReference type="SUPFAM" id="SSF55718">
    <property type="entry name" value="SCP-like"/>
    <property type="match status" value="1"/>
</dbReference>
<dbReference type="HAMAP" id="MF_01812">
    <property type="entry name" value="Eis"/>
    <property type="match status" value="1"/>
</dbReference>
<dbReference type="InterPro" id="IPR025559">
    <property type="entry name" value="Eis_dom"/>
</dbReference>
<evidence type="ECO:0000256" key="4">
    <source>
        <dbReference type="HAMAP-Rule" id="MF_01812"/>
    </source>
</evidence>
<comment type="subunit">
    <text evidence="4">Homohexamer; trimer of dimers.</text>
</comment>
<dbReference type="PANTHER" id="PTHR37817">
    <property type="entry name" value="N-ACETYLTRANSFERASE EIS"/>
    <property type="match status" value="1"/>
</dbReference>
<feature type="binding site" evidence="4">
    <location>
        <begin position="102"/>
        <end position="104"/>
    </location>
    <ligand>
        <name>acetyl-CoA</name>
        <dbReference type="ChEBI" id="CHEBI:57288"/>
    </ligand>
</feature>
<dbReference type="InterPro" id="IPR041380">
    <property type="entry name" value="Acetyltransf_17"/>
</dbReference>
<dbReference type="InterPro" id="IPR036527">
    <property type="entry name" value="SCP2_sterol-bd_dom_sf"/>
</dbReference>
<dbReference type="Pfam" id="PF17668">
    <property type="entry name" value="Acetyltransf_17"/>
    <property type="match status" value="1"/>
</dbReference>
<dbReference type="InterPro" id="IPR016181">
    <property type="entry name" value="Acyl_CoA_acyltransferase"/>
</dbReference>
<organism evidence="6 7">
    <name type="scientific">Nocardioides marinisabuli</name>
    <dbReference type="NCBI Taxonomy" id="419476"/>
    <lineage>
        <taxon>Bacteria</taxon>
        <taxon>Bacillati</taxon>
        <taxon>Actinomycetota</taxon>
        <taxon>Actinomycetes</taxon>
        <taxon>Propionibacteriales</taxon>
        <taxon>Nocardioidaceae</taxon>
        <taxon>Nocardioides</taxon>
    </lineage>
</organism>